<dbReference type="WBParaSite" id="RSKR_0000044000.1">
    <property type="protein sequence ID" value="RSKR_0000044000.1"/>
    <property type="gene ID" value="RSKR_0000044000"/>
</dbReference>
<accession>A0AC35TGQ9</accession>
<evidence type="ECO:0000313" key="1">
    <source>
        <dbReference type="Proteomes" id="UP000095286"/>
    </source>
</evidence>
<organism evidence="1 2">
    <name type="scientific">Rhabditophanes sp. KR3021</name>
    <dbReference type="NCBI Taxonomy" id="114890"/>
    <lineage>
        <taxon>Eukaryota</taxon>
        <taxon>Metazoa</taxon>
        <taxon>Ecdysozoa</taxon>
        <taxon>Nematoda</taxon>
        <taxon>Chromadorea</taxon>
        <taxon>Rhabditida</taxon>
        <taxon>Tylenchina</taxon>
        <taxon>Panagrolaimomorpha</taxon>
        <taxon>Strongyloidoidea</taxon>
        <taxon>Alloionematidae</taxon>
        <taxon>Rhabditophanes</taxon>
    </lineage>
</organism>
<protein>
    <submittedName>
        <fullName evidence="2">IgGFc_binding domain-containing protein</fullName>
    </submittedName>
</protein>
<name>A0AC35TGQ9_9BILA</name>
<sequence>MFIKYICVFFIAVLLIVKANAADSDGKEFVLTFVQDVSLSLSQVAKTTVIVIPSYNHSTCSFHYTQNTDGKVVTLTREARYGSTNEFNLDINEVVVMFDYGQSEFENYATKDFRIFVNCTEQVKLIGKIADSVSGWGDLFLVPSLKNAATHYTTFAMPMTDTDFKGTLAILPVNKEGSINVTITGYVNNEFFSNETIQYNTTLGQNQHYIGIYFDKISGQISSQNINASIAISATSPVMLSFESPQSTTSDIDSNGSCGSICYTDFVQFMPIASQPIQCNSILTGPDQRMVTDDFTTRLHVSPPNVGANCNAITNISVYNGNFGHKDQAVDSMGFTQISLMNNEFAGISTYGGQVSTNRFGSIFVSDGVAGDSPIMYGHFMHYLPSTREWVQGKTQFYTLAKRCALEIYADNSNANAVNEINIDGHVLGSLIYQRNDIPFFKTRYSQFIVSVKGYGLHKIEFNGKYVAYVICDGVNSYVNANGYLTGFNQRK</sequence>
<reference evidence="2" key="1">
    <citation type="submission" date="2016-11" db="UniProtKB">
        <authorList>
            <consortium name="WormBaseParasite"/>
        </authorList>
    </citation>
    <scope>IDENTIFICATION</scope>
    <source>
        <strain evidence="2">KR3021</strain>
    </source>
</reference>
<proteinExistence type="predicted"/>
<dbReference type="Proteomes" id="UP000095286">
    <property type="component" value="Unplaced"/>
</dbReference>
<evidence type="ECO:0000313" key="2">
    <source>
        <dbReference type="WBParaSite" id="RSKR_0000044000.1"/>
    </source>
</evidence>